<evidence type="ECO:0000313" key="2">
    <source>
        <dbReference type="EMBL" id="ATY67067.1"/>
    </source>
</evidence>
<reference evidence="2 3" key="1">
    <citation type="journal article" date="2017" name="BMC Genomics">
        <title>Chromosome level assembly and secondary metabolite potential of the parasitic fungus Cordyceps militaris.</title>
        <authorList>
            <person name="Kramer G.J."/>
            <person name="Nodwell J.R."/>
        </authorList>
    </citation>
    <scope>NUCLEOTIDE SEQUENCE [LARGE SCALE GENOMIC DNA]</scope>
    <source>
        <strain evidence="2 3">ATCC 34164</strain>
    </source>
</reference>
<gene>
    <name evidence="2" type="ORF">A9K55_000083</name>
</gene>
<name>A0A2H4SVE2_CORMI</name>
<organism evidence="2 3">
    <name type="scientific">Cordyceps militaris</name>
    <name type="common">Caterpillar fungus</name>
    <name type="synonym">Clavaria militaris</name>
    <dbReference type="NCBI Taxonomy" id="73501"/>
    <lineage>
        <taxon>Eukaryota</taxon>
        <taxon>Fungi</taxon>
        <taxon>Dikarya</taxon>
        <taxon>Ascomycota</taxon>
        <taxon>Pezizomycotina</taxon>
        <taxon>Sordariomycetes</taxon>
        <taxon>Hypocreomycetidae</taxon>
        <taxon>Hypocreales</taxon>
        <taxon>Cordycipitaceae</taxon>
        <taxon>Cordyceps</taxon>
    </lineage>
</organism>
<dbReference type="VEuPathDB" id="FungiDB:A9K55_000083"/>
<proteinExistence type="predicted"/>
<evidence type="ECO:0000256" key="1">
    <source>
        <dbReference type="SAM" id="MobiDB-lite"/>
    </source>
</evidence>
<dbReference type="EMBL" id="CP023328">
    <property type="protein sequence ID" value="ATY67067.1"/>
    <property type="molecule type" value="Genomic_DNA"/>
</dbReference>
<dbReference type="VEuPathDB" id="FungiDB:CCM_07385"/>
<evidence type="ECO:0000313" key="3">
    <source>
        <dbReference type="Proteomes" id="UP000323067"/>
    </source>
</evidence>
<dbReference type="AlphaFoldDB" id="A0A2H4SVE2"/>
<sequence length="325" mass="35516">MPQLATASRPCEKAPPPPSLHSAVASFKFKTPLTRYHFRPTADTPRRPGQRGNPVPGRDAIRYHLVDRMRDTTAGASSRADKEQNTSSATLTTIDRCLQGVRRLIASGASGHVDRVLFCVRVALHLLRAVELRVGANASPGATSPGTQPGYHRSQFGERCVVDPLPRGPLRIYTRSTEKPSRKLRQPVARCLVSEDLTLAFARRHPSSQVSFVLFGNRVPKSDIAWLPRLSRSGAAESLEVDRMPAQCIEYSNSFAADVAVFSVSTIPMGSFNGVGLGDPGRGSGTVSNQPRRYGRTGPSRAPLPQQIPWITCLILHVVSLRVWR</sequence>
<protein>
    <submittedName>
        <fullName evidence="2">Uncharacterized protein</fullName>
    </submittedName>
</protein>
<feature type="compositionally biased region" description="Gly residues" evidence="1">
    <location>
        <begin position="275"/>
        <end position="284"/>
    </location>
</feature>
<accession>A0A2H4SVE2</accession>
<feature type="region of interest" description="Disordered" evidence="1">
    <location>
        <begin position="36"/>
        <end position="61"/>
    </location>
</feature>
<dbReference type="Proteomes" id="UP000323067">
    <property type="component" value="Chromosome i"/>
</dbReference>
<feature type="region of interest" description="Disordered" evidence="1">
    <location>
        <begin position="275"/>
        <end position="301"/>
    </location>
</feature>